<dbReference type="GeneID" id="52229099"/>
<accession>A0A2Z5TL97</accession>
<feature type="binding site" evidence="6">
    <location>
        <position position="136"/>
    </location>
    <ligand>
        <name>a divalent metal cation</name>
        <dbReference type="ChEBI" id="CHEBI:60240"/>
        <label>1</label>
    </ligand>
</feature>
<evidence type="ECO:0000313" key="9">
    <source>
        <dbReference type="EMBL" id="MDQ8832663.1"/>
    </source>
</evidence>
<comment type="cofactor">
    <cofactor evidence="6">
        <name>Co(2+)</name>
        <dbReference type="ChEBI" id="CHEBI:48828"/>
    </cofactor>
    <cofactor evidence="6">
        <name>Zn(2+)</name>
        <dbReference type="ChEBI" id="CHEBI:29105"/>
    </cofactor>
    <cofactor evidence="6">
        <name>Mn(2+)</name>
        <dbReference type="ChEBI" id="CHEBI:29035"/>
    </cofactor>
    <cofactor evidence="6">
        <name>Fe(2+)</name>
        <dbReference type="ChEBI" id="CHEBI:29033"/>
    </cofactor>
    <text evidence="6">Binds 2 divalent metal cations per subunit. Has a high-affinity and a low affinity metal-binding site. The true nature of the physiological cofactor is under debate. The enzyme is active with cobalt, zinc, manganese or divalent iron ions. Most likely, methionine aminopeptidases function as mononuclear Fe(2+)-metalloproteases under physiological conditions, and the catalytically relevant metal-binding site has been assigned to the histidine-containing high-affinity site.</text>
</comment>
<evidence type="ECO:0000256" key="2">
    <source>
        <dbReference type="ARBA" id="ARBA00022438"/>
    </source>
</evidence>
<feature type="binding site" evidence="6">
    <location>
        <position position="264"/>
    </location>
    <ligand>
        <name>a divalent metal cation</name>
        <dbReference type="ChEBI" id="CHEBI:60240"/>
        <label>1</label>
    </ligand>
</feature>
<dbReference type="RefSeq" id="WP_024531602.1">
    <property type="nucleotide sequence ID" value="NZ_AP018400.1"/>
</dbReference>
<sequence>MITIKSQREIDAMKRAGDVLAEVHIGLRDLIKPGVDMWEVEEYVRKTCREKNVLPLQIGVDGELMDYPYATCCGLNDEVAHAFPRHYKLKEGDLLKVDMVLSEPLDKAVVDVSKLNFNNVAAMKKITQSYRGGVADSCWAYAVGQVSEEVQNLMNVTKECLYRGIEQAVVGNRIGDIGAAIQEYAEGLGYGVVRDLVGHGVGPTFHEDPMVPHYGTKGRGIRLREGMVLTIEPMINTGTWEIDTDVKTGWAHKTLDGSLSCQYEHQFVITKEGPVILTSQGEEGTY</sequence>
<evidence type="ECO:0000256" key="6">
    <source>
        <dbReference type="HAMAP-Rule" id="MF_01974"/>
    </source>
</evidence>
<dbReference type="EC" id="3.4.11.18" evidence="6"/>
<evidence type="ECO:0000313" key="10">
    <source>
        <dbReference type="Proteomes" id="UP000269331"/>
    </source>
</evidence>
<evidence type="ECO:0000256" key="4">
    <source>
        <dbReference type="ARBA" id="ARBA00022723"/>
    </source>
</evidence>
<dbReference type="InterPro" id="IPR000994">
    <property type="entry name" value="Pept_M24"/>
</dbReference>
<comment type="similarity">
    <text evidence="6">Belongs to the peptidase M24A family. Methionine aminopeptidase type 1 subfamily.</text>
</comment>
<dbReference type="CDD" id="cd01086">
    <property type="entry name" value="MetAP1"/>
    <property type="match status" value="1"/>
</dbReference>
<feature type="binding site" evidence="6">
    <location>
        <position position="98"/>
    </location>
    <ligand>
        <name>a divalent metal cation</name>
        <dbReference type="ChEBI" id="CHEBI:60240"/>
        <label>1</label>
    </ligand>
</feature>
<proteinExistence type="inferred from homology"/>
<comment type="catalytic activity">
    <reaction evidence="6">
        <text>Release of N-terminal amino acids, preferentially methionine, from peptides and arylamides.</text>
        <dbReference type="EC" id="3.4.11.18"/>
    </reaction>
</comment>
<protein>
    <recommendedName>
        <fullName evidence="6">Methionine aminopeptidase</fullName>
        <shortName evidence="6">MAP</shortName>
        <shortName evidence="6">MetAP</shortName>
        <ecNumber evidence="6">3.4.11.18</ecNumber>
    </recommendedName>
    <alternativeName>
        <fullName evidence="6">Peptidase M</fullName>
    </alternativeName>
</protein>
<dbReference type="EMBL" id="AP018400">
    <property type="protein sequence ID" value="BBA92136.1"/>
    <property type="molecule type" value="Genomic_DNA"/>
</dbReference>
<dbReference type="NCBIfam" id="NF005583">
    <property type="entry name" value="PRK07281.1"/>
    <property type="match status" value="1"/>
</dbReference>
<keyword evidence="3 6" id="KW-0645">Protease</keyword>
<keyword evidence="2 6" id="KW-0031">Aminopeptidase</keyword>
<dbReference type="GO" id="GO:0006508">
    <property type="term" value="P:proteolysis"/>
    <property type="evidence" value="ECO:0007669"/>
    <property type="project" value="UniProtKB-KW"/>
</dbReference>
<dbReference type="HAMAP" id="MF_01974">
    <property type="entry name" value="MetAP_1"/>
    <property type="match status" value="1"/>
</dbReference>
<dbReference type="PANTHER" id="PTHR43330">
    <property type="entry name" value="METHIONINE AMINOPEPTIDASE"/>
    <property type="match status" value="1"/>
</dbReference>
<dbReference type="GO" id="GO:0046872">
    <property type="term" value="F:metal ion binding"/>
    <property type="evidence" value="ECO:0007669"/>
    <property type="project" value="UniProtKB-UniRule"/>
</dbReference>
<organism evidence="8 10">
    <name type="scientific">Streptococcus ruminantium</name>
    <dbReference type="NCBI Taxonomy" id="1917441"/>
    <lineage>
        <taxon>Bacteria</taxon>
        <taxon>Bacillati</taxon>
        <taxon>Bacillota</taxon>
        <taxon>Bacilli</taxon>
        <taxon>Lactobacillales</taxon>
        <taxon>Streptococcaceae</taxon>
        <taxon>Streptococcus</taxon>
    </lineage>
</organism>
<keyword evidence="4 6" id="KW-0479">Metal-binding</keyword>
<feature type="binding site" evidence="6">
    <location>
        <position position="136"/>
    </location>
    <ligand>
        <name>a divalent metal cation</name>
        <dbReference type="ChEBI" id="CHEBI:60240"/>
        <label>2</label>
        <note>catalytic</note>
    </ligand>
</feature>
<name>A0A2Z5TL97_9STRE</name>
<keyword evidence="11" id="KW-1185">Reference proteome</keyword>
<dbReference type="GO" id="GO:0004239">
    <property type="term" value="F:initiator methionyl aminopeptidase activity"/>
    <property type="evidence" value="ECO:0007669"/>
    <property type="project" value="UniProtKB-UniRule"/>
</dbReference>
<dbReference type="PANTHER" id="PTHR43330:SF17">
    <property type="entry name" value="METHIONINE AMINOPEPTIDASE"/>
    <property type="match status" value="1"/>
</dbReference>
<reference evidence="8 10" key="1">
    <citation type="journal article" date="2018" name="Genome Biol. Evol.">
        <title>Complete Genome Sequence of Streptococcus ruminantium sp. nov. GUT-187T (=DSM 104980T =JCM 31869T), the Type Strain of S. ruminantium, and Comparison with Genome Sequences of Streptococcus suis Strains.</title>
        <authorList>
            <person name="Tohya M."/>
            <person name="Sekizaki T."/>
            <person name="Miyoshi-Akiyama T."/>
        </authorList>
    </citation>
    <scope>NUCLEOTIDE SEQUENCE [LARGE SCALE GENOMIC DNA]</scope>
    <source>
        <strain evidence="8 10">GUT187T</strain>
    </source>
</reference>
<keyword evidence="5 6" id="KW-0378">Hydrolase</keyword>
<comment type="subunit">
    <text evidence="6">Monomer.</text>
</comment>
<dbReference type="InterPro" id="IPR002467">
    <property type="entry name" value="Pept_M24A_MAP1"/>
</dbReference>
<dbReference type="InterPro" id="IPR036005">
    <property type="entry name" value="Creatinase/aminopeptidase-like"/>
</dbReference>
<dbReference type="SUPFAM" id="SSF55920">
    <property type="entry name" value="Creatinase/aminopeptidase"/>
    <property type="match status" value="1"/>
</dbReference>
<evidence type="ECO:0000313" key="8">
    <source>
        <dbReference type="EMBL" id="BBA92136.1"/>
    </source>
</evidence>
<evidence type="ECO:0000256" key="3">
    <source>
        <dbReference type="ARBA" id="ARBA00022670"/>
    </source>
</evidence>
<dbReference type="GO" id="GO:0070006">
    <property type="term" value="F:metalloaminopeptidase activity"/>
    <property type="evidence" value="ECO:0007669"/>
    <property type="project" value="UniProtKB-UniRule"/>
</dbReference>
<dbReference type="AlphaFoldDB" id="A0A2Z5TL97"/>
<dbReference type="Pfam" id="PF00557">
    <property type="entry name" value="Peptidase_M24"/>
    <property type="match status" value="2"/>
</dbReference>
<reference evidence="9 11" key="2">
    <citation type="submission" date="2023-08" db="EMBL/GenBank/DDBJ databases">
        <title>Streptococcus ruminantium-associated sheep mastitis outbreak detected in Italy is distinct from bovine isolates.</title>
        <authorList>
            <person name="Rosa M.N."/>
            <person name="Vezina B."/>
            <person name="Tola S."/>
        </authorList>
    </citation>
    <scope>NUCLEOTIDE SEQUENCE [LARGE SCALE GENOMIC DNA]</scope>
    <source>
        <strain evidence="9 11">OM6730</strain>
    </source>
</reference>
<feature type="domain" description="Peptidase M24" evidence="7">
    <location>
        <begin position="129"/>
        <end position="271"/>
    </location>
</feature>
<evidence type="ECO:0000259" key="7">
    <source>
        <dbReference type="Pfam" id="PF00557"/>
    </source>
</evidence>
<evidence type="ECO:0000256" key="5">
    <source>
        <dbReference type="ARBA" id="ARBA00022801"/>
    </source>
</evidence>
<evidence type="ECO:0000256" key="1">
    <source>
        <dbReference type="ARBA" id="ARBA00002521"/>
    </source>
</evidence>
<feature type="domain" description="Peptidase M24" evidence="7">
    <location>
        <begin position="12"/>
        <end position="100"/>
    </location>
</feature>
<dbReference type="KEGG" id="srq:SR187_2635"/>
<feature type="binding site" evidence="6">
    <location>
        <position position="264"/>
    </location>
    <ligand>
        <name>a divalent metal cation</name>
        <dbReference type="ChEBI" id="CHEBI:60240"/>
        <label>2</label>
        <note>catalytic</note>
    </ligand>
</feature>
<feature type="binding site" evidence="6">
    <location>
        <position position="232"/>
    </location>
    <ligand>
        <name>a divalent metal cation</name>
        <dbReference type="ChEBI" id="CHEBI:60240"/>
        <label>2</label>
        <note>catalytic</note>
    </ligand>
</feature>
<evidence type="ECO:0000313" key="11">
    <source>
        <dbReference type="Proteomes" id="UP001228446"/>
    </source>
</evidence>
<dbReference type="NCBIfam" id="TIGR00500">
    <property type="entry name" value="met_pdase_I"/>
    <property type="match status" value="1"/>
</dbReference>
<dbReference type="Proteomes" id="UP001228446">
    <property type="component" value="Unassembled WGS sequence"/>
</dbReference>
<feature type="binding site" evidence="6">
    <location>
        <position position="81"/>
    </location>
    <ligand>
        <name>substrate</name>
    </ligand>
</feature>
<dbReference type="GO" id="GO:0005829">
    <property type="term" value="C:cytosol"/>
    <property type="evidence" value="ECO:0007669"/>
    <property type="project" value="TreeGrafter"/>
</dbReference>
<comment type="function">
    <text evidence="1 6">Removes the N-terminal methionine from nascent proteins. The N-terminal methionine is often cleaved when the second residue in the primary sequence is small and uncharged (Met-Ala-, Cys, Gly, Pro, Ser, Thr, or Val). Requires deformylation of the N(alpha)-formylated initiator methionine before it can be hydrolyzed.</text>
</comment>
<dbReference type="EMBL" id="JAVIBX010000005">
    <property type="protein sequence ID" value="MDQ8832663.1"/>
    <property type="molecule type" value="Genomic_DNA"/>
</dbReference>
<dbReference type="OrthoDB" id="9802055at2"/>
<gene>
    <name evidence="6" type="primary">map</name>
    <name evidence="9" type="ORF">RFF62_02415</name>
    <name evidence="8" type="ORF">SR187_2635</name>
</gene>
<dbReference type="Gene3D" id="3.90.230.10">
    <property type="entry name" value="Creatinase/methionine aminopeptidase superfamily"/>
    <property type="match status" value="1"/>
</dbReference>
<dbReference type="Proteomes" id="UP000269331">
    <property type="component" value="Chromosome"/>
</dbReference>
<feature type="binding site" evidence="6">
    <location>
        <position position="199"/>
    </location>
    <ligand>
        <name>a divalent metal cation</name>
        <dbReference type="ChEBI" id="CHEBI:60240"/>
        <label>2</label>
        <note>catalytic</note>
    </ligand>
</feature>
<feature type="binding site" evidence="6">
    <location>
        <position position="206"/>
    </location>
    <ligand>
        <name>substrate</name>
    </ligand>
</feature>